<comment type="caution">
    <text evidence="1">The sequence shown here is derived from an EMBL/GenBank/DDBJ whole genome shotgun (WGS) entry which is preliminary data.</text>
</comment>
<gene>
    <name evidence="1" type="ORF">SERN_1359</name>
</gene>
<evidence type="ECO:0000313" key="1">
    <source>
        <dbReference type="EMBL" id="TGO05355.1"/>
    </source>
</evidence>
<protein>
    <submittedName>
        <fullName evidence="1">Putative ATP/GTP-binding protein</fullName>
    </submittedName>
</protein>
<dbReference type="AlphaFoldDB" id="A0A4Z1E068"/>
<evidence type="ECO:0000313" key="2">
    <source>
        <dbReference type="Proteomes" id="UP000297318"/>
    </source>
</evidence>
<name>A0A4Z1E068_9MICO</name>
<reference evidence="1 2" key="1">
    <citation type="submission" date="2018-11" db="EMBL/GenBank/DDBJ databases">
        <title>Complete genome sequencing of the Actinobacteria Serinibacter sp. K3-2.</title>
        <authorList>
            <person name="Rakitin A.L."/>
            <person name="Beletsky A.V."/>
            <person name="Mardanov A.V."/>
            <person name="Ravin N.V."/>
            <person name="Gromova A.S."/>
            <person name="Filippova S.N."/>
            <person name="Gal'Chenko V.F."/>
        </authorList>
    </citation>
    <scope>NUCLEOTIDE SEQUENCE [LARGE SCALE GENOMIC DNA]</scope>
    <source>
        <strain evidence="1 2">K3-2</strain>
    </source>
</reference>
<organism evidence="1 2">
    <name type="scientific">Serinibacter arcticus</name>
    <dbReference type="NCBI Taxonomy" id="1655435"/>
    <lineage>
        <taxon>Bacteria</taxon>
        <taxon>Bacillati</taxon>
        <taxon>Actinomycetota</taxon>
        <taxon>Actinomycetes</taxon>
        <taxon>Micrococcales</taxon>
        <taxon>Beutenbergiaceae</taxon>
        <taxon>Serinibacter</taxon>
    </lineage>
</organism>
<proteinExistence type="predicted"/>
<dbReference type="Proteomes" id="UP000297318">
    <property type="component" value="Unassembled WGS sequence"/>
</dbReference>
<accession>A0A4Z1E068</accession>
<sequence>MGQTAGVIVICTPYPCVTNFGDTIPDCPTQTQYWAPAAPVVVIDEGAAARRALAQLDLDPVTIAMAPQPNLNEPNVLIGAPAYFWATGGAPAIGPLTSTVTQDGLTITLNATLDSVTYDTGDGTTLTCTRDQVASAPSSMSLQDDPDCGHCWTASGTYTLTATSAWTITWQGPTQNGAFDYALGSTIDVAVTDRPVNLTTEKTP</sequence>
<dbReference type="EMBL" id="RHPJ01000002">
    <property type="protein sequence ID" value="TGO05355.1"/>
    <property type="molecule type" value="Genomic_DNA"/>
</dbReference>
<keyword evidence="2" id="KW-1185">Reference proteome</keyword>